<dbReference type="Proteomes" id="UP000006898">
    <property type="component" value="Chromosome"/>
</dbReference>
<evidence type="ECO:0000259" key="1">
    <source>
        <dbReference type="Pfam" id="PF01850"/>
    </source>
</evidence>
<dbReference type="PATRIC" id="fig|671143.5.peg.687"/>
<organism evidence="2 3">
    <name type="scientific">Methylomirabilis oxygeniifera</name>
    <dbReference type="NCBI Taxonomy" id="671143"/>
    <lineage>
        <taxon>Bacteria</taxon>
        <taxon>Candidatus Methylomirabilota</taxon>
        <taxon>Candidatus Methylomirabilia</taxon>
        <taxon>Candidatus Methylomirabilales</taxon>
        <taxon>Candidatus Methylomirabilaceae</taxon>
        <taxon>Candidatus Methylomirabilis</taxon>
    </lineage>
</organism>
<proteinExistence type="predicted"/>
<evidence type="ECO:0000313" key="2">
    <source>
        <dbReference type="EMBL" id="CBE67853.1"/>
    </source>
</evidence>
<evidence type="ECO:0000313" key="3">
    <source>
        <dbReference type="Proteomes" id="UP000006898"/>
    </source>
</evidence>
<dbReference type="PANTHER" id="PTHR36173">
    <property type="entry name" value="RIBONUCLEASE VAPC16-RELATED"/>
    <property type="match status" value="1"/>
</dbReference>
<name>D5MLI7_METO1</name>
<dbReference type="SUPFAM" id="SSF88723">
    <property type="entry name" value="PIN domain-like"/>
    <property type="match status" value="1"/>
</dbReference>
<feature type="domain" description="PIN" evidence="1">
    <location>
        <begin position="4"/>
        <end position="121"/>
    </location>
</feature>
<dbReference type="Pfam" id="PF01850">
    <property type="entry name" value="PIN"/>
    <property type="match status" value="1"/>
</dbReference>
<dbReference type="InterPro" id="IPR002716">
    <property type="entry name" value="PIN_dom"/>
</dbReference>
<gene>
    <name evidence="2" type="ORF">DAMO_0789</name>
</gene>
<dbReference type="STRING" id="671143.DAMO_0789"/>
<dbReference type="InterPro" id="IPR052919">
    <property type="entry name" value="TA_system_RNase"/>
</dbReference>
<dbReference type="InterPro" id="IPR029060">
    <property type="entry name" value="PIN-like_dom_sf"/>
</dbReference>
<sequence length="128" mass="14696">MNLLLDTCTFVWLIADSPDLSSSARQFFSDPDNEVYLSAVSAWEIVIKHRLGRLPLPEPPRQFISRQRTLHEIRSLSLEEAAVLQLARLPDYHKDPFDRMLICQAIAHGLTILTPDPAITQYPVRTEW</sequence>
<dbReference type="PANTHER" id="PTHR36173:SF2">
    <property type="entry name" value="RIBONUCLEASE VAPC16"/>
    <property type="match status" value="1"/>
</dbReference>
<dbReference type="AlphaFoldDB" id="D5MLI7"/>
<dbReference type="InterPro" id="IPR041705">
    <property type="entry name" value="PIN_Sll0205"/>
</dbReference>
<protein>
    <submittedName>
        <fullName evidence="2">PilT-like protein</fullName>
    </submittedName>
</protein>
<dbReference type="HOGENOM" id="CLU_129890_0_1_0"/>
<dbReference type="Gene3D" id="3.40.50.1010">
    <property type="entry name" value="5'-nuclease"/>
    <property type="match status" value="1"/>
</dbReference>
<dbReference type="EMBL" id="FP565575">
    <property type="protein sequence ID" value="CBE67853.1"/>
    <property type="molecule type" value="Genomic_DNA"/>
</dbReference>
<dbReference type="KEGG" id="mox:DAMO_0789"/>
<dbReference type="CDD" id="cd09872">
    <property type="entry name" value="PIN_Sll0205-like"/>
    <property type="match status" value="1"/>
</dbReference>
<reference evidence="2 3" key="1">
    <citation type="journal article" date="2010" name="Nature">
        <title>Nitrite-driven anaerobic methane oxidation by oxygenic bacteria.</title>
        <authorList>
            <person name="Ettwig K.F."/>
            <person name="Butler M.K."/>
            <person name="Le Paslier D."/>
            <person name="Pelletier E."/>
            <person name="Mangenot S."/>
            <person name="Kuypers M.M.M."/>
            <person name="Schreiber F."/>
            <person name="Dutilh B.E."/>
            <person name="Zedelius J."/>
            <person name="de Beer D."/>
            <person name="Gloerich J."/>
            <person name="Wessels H.J.C.T."/>
            <person name="van Allen T."/>
            <person name="Luesken F."/>
            <person name="Wu M."/>
            <person name="van de Pas-Schoonen K.T."/>
            <person name="Op den Camp H.J.M."/>
            <person name="Janssen-Megens E.M."/>
            <person name="Francoijs K-J."/>
            <person name="Stunnenberg H."/>
            <person name="Weissenbach J."/>
            <person name="Jetten M.S.M."/>
            <person name="Strous M."/>
        </authorList>
    </citation>
    <scope>NUCLEOTIDE SEQUENCE [LARGE SCALE GENOMIC DNA]</scope>
</reference>
<accession>D5MLI7</accession>
<dbReference type="eggNOG" id="COG3744">
    <property type="taxonomic scope" value="Bacteria"/>
</dbReference>